<dbReference type="AlphaFoldDB" id="A0A0C2FVW8"/>
<proteinExistence type="predicted"/>
<accession>A0A0C2FVW8</accession>
<evidence type="ECO:0000313" key="1">
    <source>
        <dbReference type="EMBL" id="KIH50819.1"/>
    </source>
</evidence>
<keyword evidence="2" id="KW-1185">Reference proteome</keyword>
<evidence type="ECO:0000313" key="2">
    <source>
        <dbReference type="Proteomes" id="UP000054047"/>
    </source>
</evidence>
<sequence length="83" mass="9134">MEPPYTLQRFFNPEVSSMQVVPTLMSKINTVLQLSVIAGSLCIPVFHLGEFSTQLATGLYCVTAFTTVYSGLQYASGRALRKI</sequence>
<name>A0A0C2FVW8_9BILA</name>
<gene>
    <name evidence="1" type="ORF">ANCDUO_19100</name>
</gene>
<dbReference type="Proteomes" id="UP000054047">
    <property type="component" value="Unassembled WGS sequence"/>
</dbReference>
<reference evidence="1 2" key="1">
    <citation type="submission" date="2013-12" db="EMBL/GenBank/DDBJ databases">
        <title>Draft genome of the parsitic nematode Ancylostoma duodenale.</title>
        <authorList>
            <person name="Mitreva M."/>
        </authorList>
    </citation>
    <scope>NUCLEOTIDE SEQUENCE [LARGE SCALE GENOMIC DNA]</scope>
    <source>
        <strain evidence="1 2">Zhejiang</strain>
    </source>
</reference>
<organism evidence="1 2">
    <name type="scientific">Ancylostoma duodenale</name>
    <dbReference type="NCBI Taxonomy" id="51022"/>
    <lineage>
        <taxon>Eukaryota</taxon>
        <taxon>Metazoa</taxon>
        <taxon>Ecdysozoa</taxon>
        <taxon>Nematoda</taxon>
        <taxon>Chromadorea</taxon>
        <taxon>Rhabditida</taxon>
        <taxon>Rhabditina</taxon>
        <taxon>Rhabditomorpha</taxon>
        <taxon>Strongyloidea</taxon>
        <taxon>Ancylostomatidae</taxon>
        <taxon>Ancylostomatinae</taxon>
        <taxon>Ancylostoma</taxon>
    </lineage>
</organism>
<dbReference type="OrthoDB" id="10020554at2759"/>
<protein>
    <submittedName>
        <fullName evidence="1">Uncharacterized protein</fullName>
    </submittedName>
</protein>
<dbReference type="EMBL" id="KN748527">
    <property type="protein sequence ID" value="KIH50819.1"/>
    <property type="molecule type" value="Genomic_DNA"/>
</dbReference>